<dbReference type="Proteomes" id="UP000238365">
    <property type="component" value="Chromosome"/>
</dbReference>
<dbReference type="InterPro" id="IPR008966">
    <property type="entry name" value="Adhesion_dom_sf"/>
</dbReference>
<dbReference type="Gene3D" id="2.60.40.3310">
    <property type="match status" value="1"/>
</dbReference>
<sequence length="362" mass="38649">MDKLRRALCFLLTLTAGFWTHSGWAETCRPTIGQIIINLPNITYSPTLPQGMQMTDPMPNNGDAFHFTCDRQPPAATWKRVVYQQSGASETIINGRHVFASSVTGIGYSLGLQCGSGAIRYIDGADAPAGSESVTVCDSKQMPTLLSEERPAIKIYVIFYKTAEVSLVDGNHAAMNAQPDIGSLYIEQRPDAGTPEKAMLSLGAMNIEVGQRSSCQVTTPRIKVNMGSVKRTAFHGTGQPAGDQQPFFVPVQCTGPATLRIAFSGVADAAMPDTLALTQGSSAARGVGIQLRYGDNRGSAATSDTLLKINDASNNLPLLKTITADDAGRVENINFTAQYVQTAESVIAGEANSMATFELIYN</sequence>
<dbReference type="GO" id="GO:0009289">
    <property type="term" value="C:pilus"/>
    <property type="evidence" value="ECO:0007669"/>
    <property type="project" value="UniProtKB-SubCell"/>
</dbReference>
<evidence type="ECO:0000259" key="6">
    <source>
        <dbReference type="Pfam" id="PF00419"/>
    </source>
</evidence>
<evidence type="ECO:0000313" key="8">
    <source>
        <dbReference type="Proteomes" id="UP000238365"/>
    </source>
</evidence>
<organism evidence="7 8">
    <name type="scientific">Mixta gaviniae</name>
    <dbReference type="NCBI Taxonomy" id="665914"/>
    <lineage>
        <taxon>Bacteria</taxon>
        <taxon>Pseudomonadati</taxon>
        <taxon>Pseudomonadota</taxon>
        <taxon>Gammaproteobacteria</taxon>
        <taxon>Enterobacterales</taxon>
        <taxon>Erwiniaceae</taxon>
        <taxon>Mixta</taxon>
    </lineage>
</organism>
<dbReference type="Gene3D" id="2.60.40.1090">
    <property type="entry name" value="Fimbrial-type adhesion domain"/>
    <property type="match status" value="1"/>
</dbReference>
<keyword evidence="8" id="KW-1185">Reference proteome</keyword>
<keyword evidence="4" id="KW-0281">Fimbrium</keyword>
<evidence type="ECO:0000313" key="7">
    <source>
        <dbReference type="EMBL" id="AUX91852.1"/>
    </source>
</evidence>
<dbReference type="Pfam" id="PF00419">
    <property type="entry name" value="Fimbrial"/>
    <property type="match status" value="1"/>
</dbReference>
<dbReference type="GO" id="GO:0043709">
    <property type="term" value="P:cell adhesion involved in single-species biofilm formation"/>
    <property type="evidence" value="ECO:0007669"/>
    <property type="project" value="TreeGrafter"/>
</dbReference>
<dbReference type="SUPFAM" id="SSF49401">
    <property type="entry name" value="Bacterial adhesins"/>
    <property type="match status" value="1"/>
</dbReference>
<reference evidence="7 8" key="1">
    <citation type="submission" date="2018-01" db="EMBL/GenBank/DDBJ databases">
        <title>Complete and assembled Genome of Pantoea gaviniae DSM22758T.</title>
        <authorList>
            <person name="Stevens M.J.A."/>
            <person name="Zurfluh K."/>
            <person name="Stephan R."/>
        </authorList>
    </citation>
    <scope>NUCLEOTIDE SEQUENCE [LARGE SCALE GENOMIC DNA]</scope>
    <source>
        <strain evidence="7 8">DSM 22758</strain>
    </source>
</reference>
<evidence type="ECO:0000256" key="3">
    <source>
        <dbReference type="ARBA" id="ARBA00022729"/>
    </source>
</evidence>
<dbReference type="InterPro" id="IPR050263">
    <property type="entry name" value="Bact_Fimbrial_Adh_Pro"/>
</dbReference>
<dbReference type="OrthoDB" id="6546529at2"/>
<comment type="subcellular location">
    <subcellularLocation>
        <location evidence="1">Fimbrium</location>
    </subcellularLocation>
</comment>
<comment type="similarity">
    <text evidence="2">Belongs to the fimbrial protein family.</text>
</comment>
<feature type="domain" description="Fimbrial-type adhesion" evidence="6">
    <location>
        <begin position="212"/>
        <end position="361"/>
    </location>
</feature>
<proteinExistence type="inferred from homology"/>
<dbReference type="PANTHER" id="PTHR33420:SF12">
    <property type="entry name" value="FIMBRIN-LIKE PROTEIN FIMI-RELATED"/>
    <property type="match status" value="1"/>
</dbReference>
<feature type="signal peptide" evidence="5">
    <location>
        <begin position="1"/>
        <end position="25"/>
    </location>
</feature>
<dbReference type="AlphaFoldDB" id="A0A1X1DZX0"/>
<dbReference type="PANTHER" id="PTHR33420">
    <property type="entry name" value="FIMBRIAL SUBUNIT ELFA-RELATED"/>
    <property type="match status" value="1"/>
</dbReference>
<gene>
    <name evidence="7" type="ORF">C2E15_01220</name>
</gene>
<dbReference type="InterPro" id="IPR000259">
    <property type="entry name" value="Adhesion_dom_fimbrial"/>
</dbReference>
<feature type="chain" id="PRO_5012484902" evidence="5">
    <location>
        <begin position="26"/>
        <end position="362"/>
    </location>
</feature>
<evidence type="ECO:0000256" key="2">
    <source>
        <dbReference type="ARBA" id="ARBA00006671"/>
    </source>
</evidence>
<evidence type="ECO:0000256" key="4">
    <source>
        <dbReference type="ARBA" id="ARBA00023263"/>
    </source>
</evidence>
<protein>
    <submittedName>
        <fullName evidence="7">Fimbrial protein</fullName>
    </submittedName>
</protein>
<dbReference type="EMBL" id="CP026377">
    <property type="protein sequence ID" value="AUX91852.1"/>
    <property type="molecule type" value="Genomic_DNA"/>
</dbReference>
<dbReference type="KEGG" id="pgz:C2E15_01220"/>
<dbReference type="InterPro" id="IPR036937">
    <property type="entry name" value="Adhesion_dom_fimbrial_sf"/>
</dbReference>
<evidence type="ECO:0000256" key="1">
    <source>
        <dbReference type="ARBA" id="ARBA00004561"/>
    </source>
</evidence>
<dbReference type="RefSeq" id="WP_104955792.1">
    <property type="nucleotide sequence ID" value="NZ_CP026377.1"/>
</dbReference>
<evidence type="ECO:0000256" key="5">
    <source>
        <dbReference type="SAM" id="SignalP"/>
    </source>
</evidence>
<accession>A0A1X1DZX0</accession>
<name>A0A1X1DZX0_9GAMM</name>
<keyword evidence="3 5" id="KW-0732">Signal</keyword>